<protein>
    <submittedName>
        <fullName evidence="2">Uncharacterized protein</fullName>
    </submittedName>
</protein>
<reference evidence="2 3" key="1">
    <citation type="journal article" date="2019" name="Int. J. Syst. Evol. Microbiol.">
        <title>The Global Catalogue of Microorganisms (GCM) 10K type strain sequencing project: providing services to taxonomists for standard genome sequencing and annotation.</title>
        <authorList>
            <consortium name="The Broad Institute Genomics Platform"/>
            <consortium name="The Broad Institute Genome Sequencing Center for Infectious Disease"/>
            <person name="Wu L."/>
            <person name="Ma J."/>
        </authorList>
    </citation>
    <scope>NUCLEOTIDE SEQUENCE [LARGE SCALE GENOMIC DNA]</scope>
    <source>
        <strain evidence="2 3">CGMCC 1.12553</strain>
    </source>
</reference>
<evidence type="ECO:0000256" key="1">
    <source>
        <dbReference type="SAM" id="MobiDB-lite"/>
    </source>
</evidence>
<evidence type="ECO:0000313" key="3">
    <source>
        <dbReference type="Proteomes" id="UP001595921"/>
    </source>
</evidence>
<organism evidence="2 3">
    <name type="scientific">Halobium salinum</name>
    <dbReference type="NCBI Taxonomy" id="1364940"/>
    <lineage>
        <taxon>Archaea</taxon>
        <taxon>Methanobacteriati</taxon>
        <taxon>Methanobacteriota</taxon>
        <taxon>Stenosarchaea group</taxon>
        <taxon>Halobacteria</taxon>
        <taxon>Halobacteriales</taxon>
        <taxon>Haloferacaceae</taxon>
        <taxon>Halobium</taxon>
    </lineage>
</organism>
<accession>A0ABD5P898</accession>
<dbReference type="Pfam" id="PF24336">
    <property type="entry name" value="DUF7504"/>
    <property type="match status" value="2"/>
</dbReference>
<keyword evidence="3" id="KW-1185">Reference proteome</keyword>
<feature type="region of interest" description="Disordered" evidence="1">
    <location>
        <begin position="63"/>
        <end position="148"/>
    </location>
</feature>
<dbReference type="EMBL" id="JBHSDS010000002">
    <property type="protein sequence ID" value="MFC4356736.1"/>
    <property type="molecule type" value="Genomic_DNA"/>
</dbReference>
<evidence type="ECO:0000313" key="2">
    <source>
        <dbReference type="EMBL" id="MFC4356736.1"/>
    </source>
</evidence>
<feature type="compositionally biased region" description="Polar residues" evidence="1">
    <location>
        <begin position="89"/>
        <end position="103"/>
    </location>
</feature>
<feature type="compositionally biased region" description="Low complexity" evidence="1">
    <location>
        <begin position="26"/>
        <end position="37"/>
    </location>
</feature>
<dbReference type="AlphaFoldDB" id="A0ABD5P898"/>
<dbReference type="Proteomes" id="UP001595921">
    <property type="component" value="Unassembled WGS sequence"/>
</dbReference>
<sequence>MPSPDAAERSFARALTRLKRRGSNMLLLGPPSPSLRRAASRRLLGDGTVEPRRRVFVLTDGAAVDPTLGRGPTTASTVRVVSPSAATREVSSTCSGTTASPLSPDSGRPASAGPTEPGVTDPDTDVYDANDTADDAEASTGGSRRSVSGERLGAVAGVLGGEVESIERRAGGLESGELRLCVDSLDALFAGHTPGAVKRFVSVVGNRVRAVSGMAHCHLSADRSDPVCRRLEPAFDAVIELRRGPDGEPEHRWTLRRPDVESEWLAL</sequence>
<gene>
    <name evidence="2" type="ORF">ACFO0N_02100</name>
</gene>
<comment type="caution">
    <text evidence="2">The sequence shown here is derived from an EMBL/GenBank/DDBJ whole genome shotgun (WGS) entry which is preliminary data.</text>
</comment>
<proteinExistence type="predicted"/>
<feature type="compositionally biased region" description="Acidic residues" evidence="1">
    <location>
        <begin position="122"/>
        <end position="137"/>
    </location>
</feature>
<dbReference type="RefSeq" id="WP_267625172.1">
    <property type="nucleotide sequence ID" value="NZ_JAODIW010000010.1"/>
</dbReference>
<dbReference type="InterPro" id="IPR055927">
    <property type="entry name" value="DUF7504"/>
</dbReference>
<name>A0ABD5P898_9EURY</name>
<feature type="region of interest" description="Disordered" evidence="1">
    <location>
        <begin position="22"/>
        <end position="48"/>
    </location>
</feature>